<keyword evidence="1" id="KW-0732">Signal</keyword>
<dbReference type="NCBIfam" id="NF047539">
    <property type="entry name" value="XAC2610_fam"/>
    <property type="match status" value="1"/>
</dbReference>
<dbReference type="RefSeq" id="WP_277416560.1">
    <property type="nucleotide sequence ID" value="NZ_CP119083.1"/>
</dbReference>
<accession>A0ABY8BFY3</accession>
<dbReference type="InterPro" id="IPR058087">
    <property type="entry name" value="XAC2610_dom"/>
</dbReference>
<dbReference type="EMBL" id="CP119083">
    <property type="protein sequence ID" value="WEF33876.1"/>
    <property type="molecule type" value="Genomic_DNA"/>
</dbReference>
<name>A0ABY8BFY3_9BURK</name>
<proteinExistence type="predicted"/>
<feature type="chain" id="PRO_5045347564" description="VCBS repeat-containing protein" evidence="1">
    <location>
        <begin position="23"/>
        <end position="215"/>
    </location>
</feature>
<keyword evidence="3" id="KW-1185">Reference proteome</keyword>
<gene>
    <name evidence="2" type="ORF">PX653_03610</name>
</gene>
<organism evidence="2 3">
    <name type="scientific">Pseudoduganella chitinolytica</name>
    <dbReference type="NCBI Taxonomy" id="34070"/>
    <lineage>
        <taxon>Bacteria</taxon>
        <taxon>Pseudomonadati</taxon>
        <taxon>Pseudomonadota</taxon>
        <taxon>Betaproteobacteria</taxon>
        <taxon>Burkholderiales</taxon>
        <taxon>Oxalobacteraceae</taxon>
        <taxon>Telluria group</taxon>
        <taxon>Pseudoduganella</taxon>
    </lineage>
</organism>
<feature type="signal peptide" evidence="1">
    <location>
        <begin position="1"/>
        <end position="22"/>
    </location>
</feature>
<protein>
    <recommendedName>
        <fullName evidence="4">VCBS repeat-containing protein</fullName>
    </recommendedName>
</protein>
<evidence type="ECO:0000313" key="3">
    <source>
        <dbReference type="Proteomes" id="UP001216510"/>
    </source>
</evidence>
<evidence type="ECO:0000256" key="1">
    <source>
        <dbReference type="SAM" id="SignalP"/>
    </source>
</evidence>
<evidence type="ECO:0000313" key="2">
    <source>
        <dbReference type="EMBL" id="WEF33876.1"/>
    </source>
</evidence>
<dbReference type="Proteomes" id="UP001216510">
    <property type="component" value="Chromosome"/>
</dbReference>
<evidence type="ECO:0008006" key="4">
    <source>
        <dbReference type="Google" id="ProtNLM"/>
    </source>
</evidence>
<sequence length="215" mass="23858">MKTLLRIGTLLACLGMGGPAHAEEAPPPAWHDQRVLTADFAFSALATVEDEEWFTIRGIRVVSRKTGQVVQELPIEGAEAIRRDADELVRIVDANFDGRPDIVITYMEAGAGPNYVDGFYLFDARQGRFVPDTDLSQLTQPAIHADGTITSSSRGGCCQFDMATYRYVNGKLVLVEASEEAMTADGKWIETRTRKLVKGKWQRRFKRVPNRPGAQ</sequence>
<reference evidence="2 3" key="1">
    <citation type="submission" date="2023-02" db="EMBL/GenBank/DDBJ databases">
        <title>Gemone sequence of Telluria chitinolytica ACM 3522T.</title>
        <authorList>
            <person name="Frediansyah A."/>
            <person name="Miess H."/>
            <person name="Gross H."/>
        </authorList>
    </citation>
    <scope>NUCLEOTIDE SEQUENCE [LARGE SCALE GENOMIC DNA]</scope>
    <source>
        <strain evidence="2 3">ACM 3522</strain>
    </source>
</reference>